<evidence type="ECO:0000256" key="1">
    <source>
        <dbReference type="ARBA" id="ARBA00004434"/>
    </source>
</evidence>
<dbReference type="GO" id="GO:0006122">
    <property type="term" value="P:mitochondrial electron transport, ubiquinol to cytochrome c"/>
    <property type="evidence" value="ECO:0007669"/>
    <property type="project" value="UniProtKB-UniRule"/>
</dbReference>
<dbReference type="PANTHER" id="PTHR12119">
    <property type="entry name" value="UBIQUINOL-CYTOCHROME C REDUCTASE COMPLEX UBIQUINONE-BINDING PROTEIN QP-C"/>
    <property type="match status" value="1"/>
</dbReference>
<accession>A0AAI8VE54</accession>
<comment type="function">
    <text evidence="11">Component of the ubiquinol-cytochrome c oxidoreductase, a multisubunit transmembrane complex that is part of the mitochondrial electron transport chain which drives oxidative phosphorylation. The complex plays an important role in the uptake of multiple carbon sources present in different host niches.</text>
</comment>
<keyword evidence="4 11" id="KW-0679">Respiratory chain</keyword>
<evidence type="ECO:0000256" key="4">
    <source>
        <dbReference type="ARBA" id="ARBA00022660"/>
    </source>
</evidence>
<comment type="subcellular location">
    <subcellularLocation>
        <location evidence="1 11">Mitochondrion inner membrane</location>
        <topology evidence="1 11">Single-pass membrane protein</topology>
    </subcellularLocation>
</comment>
<comment type="subunit">
    <text evidence="11">Component of the ubiquinol-cytochrome c oxidoreductase (cytochrome b-c1 complex, complex III, CIII), a multisubunit enzyme composed of 3 respiratory subunits cytochrome b, cytochrome c1 and Rieske protein, 2 core protein subunits, and additional low-molecular weight protein subunits. The complex exists as an obligatory dimer and forms supercomplexes (SCs) in the inner mitochondrial membrane with cytochrome c oxidase (complex IV, CIV).</text>
</comment>
<dbReference type="FunFam" id="1.20.5.210:FF:000001">
    <property type="entry name" value="Cytochrome b-c1 complex subunit 8"/>
    <property type="match status" value="1"/>
</dbReference>
<keyword evidence="10 11" id="KW-0472">Membrane</keyword>
<dbReference type="Pfam" id="PF02939">
    <property type="entry name" value="UcrQ"/>
    <property type="match status" value="1"/>
</dbReference>
<protein>
    <recommendedName>
        <fullName evidence="11">Cytochrome b-c1 complex subunit 8</fullName>
    </recommendedName>
    <alternativeName>
        <fullName evidence="11">Complex III subunit 8</fullName>
    </alternativeName>
</protein>
<sequence>MRPTQALRSGGADTPLGKYGKYLGHWGAFGSLKQKGIVTYAMSPNKQNPFAGAAHDAVFNSWRRFSTQVLYVAPPMVFFYYVMTWAVDRNHYLNSKQGRAEFEGQE</sequence>
<keyword evidence="3 11" id="KW-0813">Transport</keyword>
<dbReference type="EMBL" id="CAUWAG010000004">
    <property type="protein sequence ID" value="CAJ2502737.1"/>
    <property type="molecule type" value="Genomic_DNA"/>
</dbReference>
<keyword evidence="6 11" id="KW-0999">Mitochondrion inner membrane</keyword>
<dbReference type="Proteomes" id="UP001295740">
    <property type="component" value="Unassembled WGS sequence"/>
</dbReference>
<evidence type="ECO:0000313" key="13">
    <source>
        <dbReference type="Proteomes" id="UP001295740"/>
    </source>
</evidence>
<feature type="transmembrane region" description="Helical" evidence="11">
    <location>
        <begin position="69"/>
        <end position="87"/>
    </location>
</feature>
<dbReference type="InterPro" id="IPR004205">
    <property type="entry name" value="Cyt_bc1_su8"/>
</dbReference>
<evidence type="ECO:0000313" key="12">
    <source>
        <dbReference type="EMBL" id="CAJ2502737.1"/>
    </source>
</evidence>
<dbReference type="PANTHER" id="PTHR12119:SF2">
    <property type="entry name" value="CYTOCHROME B-C1 COMPLEX SUBUNIT 8"/>
    <property type="match status" value="1"/>
</dbReference>
<gene>
    <name evidence="12" type="ORF">KHLLAP_LOCUS3205</name>
</gene>
<dbReference type="GO" id="GO:0005743">
    <property type="term" value="C:mitochondrial inner membrane"/>
    <property type="evidence" value="ECO:0007669"/>
    <property type="project" value="UniProtKB-SubCell"/>
</dbReference>
<evidence type="ECO:0000256" key="10">
    <source>
        <dbReference type="ARBA" id="ARBA00023136"/>
    </source>
</evidence>
<evidence type="ECO:0000256" key="6">
    <source>
        <dbReference type="ARBA" id="ARBA00022792"/>
    </source>
</evidence>
<dbReference type="Gene3D" id="1.20.5.210">
    <property type="entry name" value="Cytochrome b-c1 complex subunit 8"/>
    <property type="match status" value="1"/>
</dbReference>
<dbReference type="AlphaFoldDB" id="A0AAI8VE54"/>
<keyword evidence="7 11" id="KW-0249">Electron transport</keyword>
<keyword evidence="5 11" id="KW-0812">Transmembrane</keyword>
<dbReference type="GO" id="GO:0045275">
    <property type="term" value="C:respiratory chain complex III"/>
    <property type="evidence" value="ECO:0007669"/>
    <property type="project" value="UniProtKB-UniRule"/>
</dbReference>
<evidence type="ECO:0000256" key="9">
    <source>
        <dbReference type="ARBA" id="ARBA00023128"/>
    </source>
</evidence>
<comment type="caution">
    <text evidence="12">The sequence shown here is derived from an EMBL/GenBank/DDBJ whole genome shotgun (WGS) entry which is preliminary data.</text>
</comment>
<evidence type="ECO:0000256" key="11">
    <source>
        <dbReference type="RuleBase" id="RU368118"/>
    </source>
</evidence>
<keyword evidence="13" id="KW-1185">Reference proteome</keyword>
<dbReference type="SUPFAM" id="SSF81508">
    <property type="entry name" value="Ubiquinone-binding protein QP-C of cytochrome bc1 complex (Ubiquinol-cytochrome c reductase)"/>
    <property type="match status" value="1"/>
</dbReference>
<name>A0AAI8VE54_9PEZI</name>
<evidence type="ECO:0000256" key="2">
    <source>
        <dbReference type="ARBA" id="ARBA00007668"/>
    </source>
</evidence>
<evidence type="ECO:0000256" key="5">
    <source>
        <dbReference type="ARBA" id="ARBA00022692"/>
    </source>
</evidence>
<proteinExistence type="inferred from homology"/>
<keyword evidence="9 11" id="KW-0496">Mitochondrion</keyword>
<comment type="similarity">
    <text evidence="2 11">Belongs to the UQCRQ/QCR8 family.</text>
</comment>
<evidence type="ECO:0000256" key="7">
    <source>
        <dbReference type="ARBA" id="ARBA00022982"/>
    </source>
</evidence>
<organism evidence="12 13">
    <name type="scientific">Anthostomella pinea</name>
    <dbReference type="NCBI Taxonomy" id="933095"/>
    <lineage>
        <taxon>Eukaryota</taxon>
        <taxon>Fungi</taxon>
        <taxon>Dikarya</taxon>
        <taxon>Ascomycota</taxon>
        <taxon>Pezizomycotina</taxon>
        <taxon>Sordariomycetes</taxon>
        <taxon>Xylariomycetidae</taxon>
        <taxon>Xylariales</taxon>
        <taxon>Xylariaceae</taxon>
        <taxon>Anthostomella</taxon>
    </lineage>
</organism>
<reference evidence="12" key="1">
    <citation type="submission" date="2023-10" db="EMBL/GenBank/DDBJ databases">
        <authorList>
            <person name="Hackl T."/>
        </authorList>
    </citation>
    <scope>NUCLEOTIDE SEQUENCE</scope>
</reference>
<keyword evidence="8 11" id="KW-1133">Transmembrane helix</keyword>
<evidence type="ECO:0000256" key="3">
    <source>
        <dbReference type="ARBA" id="ARBA00022448"/>
    </source>
</evidence>
<evidence type="ECO:0000256" key="8">
    <source>
        <dbReference type="ARBA" id="ARBA00022989"/>
    </source>
</evidence>
<dbReference type="InterPro" id="IPR036642">
    <property type="entry name" value="Cyt_bc1_su8_sf"/>
</dbReference>